<evidence type="ECO:0000256" key="4">
    <source>
        <dbReference type="ARBA" id="ARBA00012438"/>
    </source>
</evidence>
<evidence type="ECO:0000256" key="9">
    <source>
        <dbReference type="ARBA" id="ARBA00022777"/>
    </source>
</evidence>
<keyword evidence="8" id="KW-0547">Nucleotide-binding</keyword>
<name>G8QTK2_SPHPG</name>
<dbReference type="RefSeq" id="WP_014268816.1">
    <property type="nucleotide sequence ID" value="NC_016633.1"/>
</dbReference>
<dbReference type="InterPro" id="IPR005467">
    <property type="entry name" value="His_kinase_dom"/>
</dbReference>
<comment type="catalytic activity">
    <reaction evidence="1">
        <text>ATP + protein L-histidine = ADP + protein N-phospho-L-histidine.</text>
        <dbReference type="EC" id="2.7.13.3"/>
    </reaction>
</comment>
<proteinExistence type="predicted"/>
<dbReference type="KEGG" id="sgp:SpiGrapes_0103"/>
<dbReference type="PRINTS" id="PR00344">
    <property type="entry name" value="BCTRLSENSOR"/>
</dbReference>
<dbReference type="HOGENOM" id="CLU_000445_89_2_12"/>
<dbReference type="GO" id="GO:0005886">
    <property type="term" value="C:plasma membrane"/>
    <property type="evidence" value="ECO:0007669"/>
    <property type="project" value="UniProtKB-SubCell"/>
</dbReference>
<dbReference type="InterPro" id="IPR003660">
    <property type="entry name" value="HAMP_dom"/>
</dbReference>
<evidence type="ECO:0000256" key="12">
    <source>
        <dbReference type="ARBA" id="ARBA00023136"/>
    </source>
</evidence>
<dbReference type="GO" id="GO:0004721">
    <property type="term" value="F:phosphoprotein phosphatase activity"/>
    <property type="evidence" value="ECO:0007669"/>
    <property type="project" value="TreeGrafter"/>
</dbReference>
<feature type="transmembrane region" description="Helical" evidence="13">
    <location>
        <begin position="158"/>
        <end position="177"/>
    </location>
</feature>
<dbReference type="SUPFAM" id="SSF55785">
    <property type="entry name" value="PYP-like sensor domain (PAS domain)"/>
    <property type="match status" value="1"/>
</dbReference>
<feature type="domain" description="HAMP" evidence="15">
    <location>
        <begin position="178"/>
        <end position="230"/>
    </location>
</feature>
<feature type="domain" description="Histidine kinase" evidence="14">
    <location>
        <begin position="360"/>
        <end position="574"/>
    </location>
</feature>
<evidence type="ECO:0000256" key="10">
    <source>
        <dbReference type="ARBA" id="ARBA00022840"/>
    </source>
</evidence>
<dbReference type="Proteomes" id="UP000005632">
    <property type="component" value="Chromosome"/>
</dbReference>
<dbReference type="PANTHER" id="PTHR45453">
    <property type="entry name" value="PHOSPHATE REGULON SENSOR PROTEIN PHOR"/>
    <property type="match status" value="1"/>
</dbReference>
<dbReference type="SUPFAM" id="SSF55874">
    <property type="entry name" value="ATPase domain of HSP90 chaperone/DNA topoisomerase II/histidine kinase"/>
    <property type="match status" value="1"/>
</dbReference>
<keyword evidence="17" id="KW-1185">Reference proteome</keyword>
<dbReference type="InterPro" id="IPR036890">
    <property type="entry name" value="HATPase_C_sf"/>
</dbReference>
<dbReference type="SMART" id="SM00387">
    <property type="entry name" value="HATPase_c"/>
    <property type="match status" value="1"/>
</dbReference>
<keyword evidence="5" id="KW-1003">Cell membrane</keyword>
<dbReference type="PROSITE" id="PS51257">
    <property type="entry name" value="PROKAR_LIPOPROTEIN"/>
    <property type="match status" value="1"/>
</dbReference>
<evidence type="ECO:0000259" key="14">
    <source>
        <dbReference type="PROSITE" id="PS50109"/>
    </source>
</evidence>
<dbReference type="Gene3D" id="1.10.287.130">
    <property type="match status" value="1"/>
</dbReference>
<dbReference type="Pfam" id="PF00512">
    <property type="entry name" value="HisKA"/>
    <property type="match status" value="1"/>
</dbReference>
<dbReference type="EC" id="2.7.13.3" evidence="4"/>
<dbReference type="CDD" id="cd06225">
    <property type="entry name" value="HAMP"/>
    <property type="match status" value="1"/>
</dbReference>
<sequence length="574" mass="64669">MKKQHSLRFILIVTATSLLAMAIFACALFTVLHYRSSEITREQQRLSNHAVYLREANLSDKELDTYAAAFSLRITIIKSDGTVSYDTYFNPKDLDNHLYRQEIKDAFAKGTGTAIRSSANAKQQLLYEALLTDSNEVIRVSRELSVIKNWTYEFLSDLALIFLALLLLSMLTIVFIINHTTKALEILTNTAIEYSKGNLSHHATVIGPTEYTILSETLNGMAVQLQQQFKQLQNTSFEFLAIFNAMEEGIVLIDSNLRILLSNNAFDRIFAHNTIAKETPLRQWVFSEAVQTSIEKAFTGQSATPCCLTVCPEGSERMYFQVCMAPVAEKKGKIISLVLTFTDITKTRRLELVRKDFVANVSHELKTPLTSIGGFAEILVNKQAEGKQAQQFLEIIFDNVKQMQLIVEDLLLLASLENDEKQITMQSCSVEHIIEESLRRCTYKASMKKMVIESKVQRKLYCMGNEGLLIQAMVNLILNAILYSEEGKTISIVVEEVENQILFKVQDQGCGIAEENLERIFERFYRVDKARSRKEGGTGLGLSIVKHIANIHNGNISVESHIGEGSTFTLSIPQ</sequence>
<dbReference type="SMART" id="SM00304">
    <property type="entry name" value="HAMP"/>
    <property type="match status" value="1"/>
</dbReference>
<gene>
    <name evidence="16" type="ordered locus">SpiGrapes_0103</name>
</gene>
<dbReference type="InterPro" id="IPR004358">
    <property type="entry name" value="Sig_transdc_His_kin-like_C"/>
</dbReference>
<keyword evidence="12 13" id="KW-0472">Membrane</keyword>
<dbReference type="GO" id="GO:0016036">
    <property type="term" value="P:cellular response to phosphate starvation"/>
    <property type="evidence" value="ECO:0007669"/>
    <property type="project" value="TreeGrafter"/>
</dbReference>
<evidence type="ECO:0000256" key="2">
    <source>
        <dbReference type="ARBA" id="ARBA00004236"/>
    </source>
</evidence>
<dbReference type="InterPro" id="IPR003661">
    <property type="entry name" value="HisK_dim/P_dom"/>
</dbReference>
<dbReference type="FunFam" id="3.30.565.10:FF:000023">
    <property type="entry name" value="PAS domain-containing sensor histidine kinase"/>
    <property type="match status" value="1"/>
</dbReference>
<keyword evidence="9 16" id="KW-0418">Kinase</keyword>
<dbReference type="GO" id="GO:0000155">
    <property type="term" value="F:phosphorelay sensor kinase activity"/>
    <property type="evidence" value="ECO:0007669"/>
    <property type="project" value="InterPro"/>
</dbReference>
<evidence type="ECO:0000256" key="8">
    <source>
        <dbReference type="ARBA" id="ARBA00022741"/>
    </source>
</evidence>
<dbReference type="OrthoDB" id="9813151at2"/>
<keyword evidence="13" id="KW-0812">Transmembrane</keyword>
<evidence type="ECO:0000313" key="17">
    <source>
        <dbReference type="Proteomes" id="UP000005632"/>
    </source>
</evidence>
<protein>
    <recommendedName>
        <fullName evidence="4">histidine kinase</fullName>
        <ecNumber evidence="4">2.7.13.3</ecNumber>
    </recommendedName>
</protein>
<feature type="transmembrane region" description="Helical" evidence="13">
    <location>
        <begin position="6"/>
        <end position="32"/>
    </location>
</feature>
<dbReference type="eggNOG" id="COG5002">
    <property type="taxonomic scope" value="Bacteria"/>
</dbReference>
<comment type="subcellular location">
    <subcellularLocation>
        <location evidence="2">Cell membrane</location>
    </subcellularLocation>
    <subcellularLocation>
        <location evidence="3">Membrane raft</location>
        <topology evidence="3">Multi-pass membrane protein</topology>
    </subcellularLocation>
</comment>
<dbReference type="EMBL" id="CP003155">
    <property type="protein sequence ID" value="AEV27967.1"/>
    <property type="molecule type" value="Genomic_DNA"/>
</dbReference>
<evidence type="ECO:0000256" key="1">
    <source>
        <dbReference type="ARBA" id="ARBA00000085"/>
    </source>
</evidence>
<dbReference type="FunFam" id="1.10.287.130:FF:000001">
    <property type="entry name" value="Two-component sensor histidine kinase"/>
    <property type="match status" value="1"/>
</dbReference>
<dbReference type="GO" id="GO:0005524">
    <property type="term" value="F:ATP binding"/>
    <property type="evidence" value="ECO:0007669"/>
    <property type="project" value="UniProtKB-KW"/>
</dbReference>
<keyword evidence="11" id="KW-0902">Two-component regulatory system</keyword>
<dbReference type="SUPFAM" id="SSF47384">
    <property type="entry name" value="Homodimeric domain of signal transducing histidine kinase"/>
    <property type="match status" value="1"/>
</dbReference>
<keyword evidence="13" id="KW-1133">Transmembrane helix</keyword>
<dbReference type="PROSITE" id="PS50885">
    <property type="entry name" value="HAMP"/>
    <property type="match status" value="1"/>
</dbReference>
<dbReference type="InterPro" id="IPR003594">
    <property type="entry name" value="HATPase_dom"/>
</dbReference>
<evidence type="ECO:0000256" key="13">
    <source>
        <dbReference type="SAM" id="Phobius"/>
    </source>
</evidence>
<accession>G8QTK2</accession>
<evidence type="ECO:0000256" key="7">
    <source>
        <dbReference type="ARBA" id="ARBA00022679"/>
    </source>
</evidence>
<dbReference type="InterPro" id="IPR035965">
    <property type="entry name" value="PAS-like_dom_sf"/>
</dbReference>
<dbReference type="SMART" id="SM00388">
    <property type="entry name" value="HisKA"/>
    <property type="match status" value="1"/>
</dbReference>
<dbReference type="CDD" id="cd00082">
    <property type="entry name" value="HisKA"/>
    <property type="match status" value="1"/>
</dbReference>
<dbReference type="STRING" id="158190.SpiGrapes_0103"/>
<dbReference type="Gene3D" id="3.30.450.20">
    <property type="entry name" value="PAS domain"/>
    <property type="match status" value="1"/>
</dbReference>
<evidence type="ECO:0000256" key="6">
    <source>
        <dbReference type="ARBA" id="ARBA00022553"/>
    </source>
</evidence>
<dbReference type="PANTHER" id="PTHR45453:SF1">
    <property type="entry name" value="PHOSPHATE REGULON SENSOR PROTEIN PHOR"/>
    <property type="match status" value="1"/>
</dbReference>
<dbReference type="Pfam" id="PF02518">
    <property type="entry name" value="HATPase_c"/>
    <property type="match status" value="1"/>
</dbReference>
<keyword evidence="6" id="KW-0597">Phosphoprotein</keyword>
<dbReference type="InterPro" id="IPR036097">
    <property type="entry name" value="HisK_dim/P_sf"/>
</dbReference>
<dbReference type="Gene3D" id="3.30.565.10">
    <property type="entry name" value="Histidine kinase-like ATPase, C-terminal domain"/>
    <property type="match status" value="1"/>
</dbReference>
<evidence type="ECO:0000259" key="15">
    <source>
        <dbReference type="PROSITE" id="PS50885"/>
    </source>
</evidence>
<evidence type="ECO:0000256" key="11">
    <source>
        <dbReference type="ARBA" id="ARBA00023012"/>
    </source>
</evidence>
<dbReference type="PROSITE" id="PS50109">
    <property type="entry name" value="HIS_KIN"/>
    <property type="match status" value="1"/>
</dbReference>
<keyword evidence="7" id="KW-0808">Transferase</keyword>
<organism evidence="16 17">
    <name type="scientific">Sphaerochaeta pleomorpha (strain ATCC BAA-1885 / DSM 22778 / Grapes)</name>
    <dbReference type="NCBI Taxonomy" id="158190"/>
    <lineage>
        <taxon>Bacteria</taxon>
        <taxon>Pseudomonadati</taxon>
        <taxon>Spirochaetota</taxon>
        <taxon>Spirochaetia</taxon>
        <taxon>Spirochaetales</taxon>
        <taxon>Sphaerochaetaceae</taxon>
        <taxon>Sphaerochaeta</taxon>
    </lineage>
</organism>
<evidence type="ECO:0000256" key="3">
    <source>
        <dbReference type="ARBA" id="ARBA00004314"/>
    </source>
</evidence>
<dbReference type="AlphaFoldDB" id="G8QTK2"/>
<evidence type="ECO:0000256" key="5">
    <source>
        <dbReference type="ARBA" id="ARBA00022475"/>
    </source>
</evidence>
<dbReference type="GO" id="GO:0045121">
    <property type="term" value="C:membrane raft"/>
    <property type="evidence" value="ECO:0007669"/>
    <property type="project" value="UniProtKB-SubCell"/>
</dbReference>
<dbReference type="InterPro" id="IPR050351">
    <property type="entry name" value="BphY/WalK/GraS-like"/>
</dbReference>
<keyword evidence="10" id="KW-0067">ATP-binding</keyword>
<dbReference type="Gene3D" id="6.10.340.10">
    <property type="match status" value="1"/>
</dbReference>
<dbReference type="CDD" id="cd00075">
    <property type="entry name" value="HATPase"/>
    <property type="match status" value="1"/>
</dbReference>
<evidence type="ECO:0000313" key="16">
    <source>
        <dbReference type="EMBL" id="AEV27967.1"/>
    </source>
</evidence>
<reference evidence="16 17" key="1">
    <citation type="submission" date="2011-11" db="EMBL/GenBank/DDBJ databases">
        <title>Complete sequence of Spirochaeta sp. grapes.</title>
        <authorList>
            <consortium name="US DOE Joint Genome Institute"/>
            <person name="Lucas S."/>
            <person name="Han J."/>
            <person name="Lapidus A."/>
            <person name="Cheng J.-F."/>
            <person name="Goodwin L."/>
            <person name="Pitluck S."/>
            <person name="Peters L."/>
            <person name="Ovchinnikova G."/>
            <person name="Munk A.C."/>
            <person name="Detter J.C."/>
            <person name="Han C."/>
            <person name="Tapia R."/>
            <person name="Land M."/>
            <person name="Hauser L."/>
            <person name="Kyrpides N."/>
            <person name="Ivanova N."/>
            <person name="Pagani I."/>
            <person name="Ritalahtilisa K."/>
            <person name="Loeffler F."/>
            <person name="Woyke T."/>
        </authorList>
    </citation>
    <scope>NUCLEOTIDE SEQUENCE [LARGE SCALE GENOMIC DNA]</scope>
    <source>
        <strain evidence="17">ATCC BAA-1885 / DSM 22778 / Grapes</strain>
    </source>
</reference>